<evidence type="ECO:0000256" key="9">
    <source>
        <dbReference type="SAM" id="MobiDB-lite"/>
    </source>
</evidence>
<feature type="compositionally biased region" description="Basic residues" evidence="9">
    <location>
        <begin position="100"/>
        <end position="112"/>
    </location>
</feature>
<dbReference type="PROSITE" id="PS00646">
    <property type="entry name" value="RIBOSOMAL_S13_1"/>
    <property type="match status" value="1"/>
</dbReference>
<dbReference type="AlphaFoldDB" id="A0A0G1M4W4"/>
<evidence type="ECO:0000313" key="11">
    <source>
        <dbReference type="Proteomes" id="UP000034264"/>
    </source>
</evidence>
<evidence type="ECO:0000256" key="3">
    <source>
        <dbReference type="ARBA" id="ARBA00022884"/>
    </source>
</evidence>
<comment type="subunit">
    <text evidence="7">Part of the 30S ribosomal subunit. Forms a loose heterodimer with protein S19. Forms two bridges to the 50S subunit in the 70S ribosome.</text>
</comment>
<dbReference type="Gene3D" id="4.10.910.10">
    <property type="entry name" value="30s ribosomal protein s13, domain 2"/>
    <property type="match status" value="1"/>
</dbReference>
<dbReference type="GO" id="GO:0019843">
    <property type="term" value="F:rRNA binding"/>
    <property type="evidence" value="ECO:0007669"/>
    <property type="project" value="UniProtKB-UniRule"/>
</dbReference>
<evidence type="ECO:0000256" key="8">
    <source>
        <dbReference type="RuleBase" id="RU003830"/>
    </source>
</evidence>
<dbReference type="FunFam" id="1.10.8.50:FF:000001">
    <property type="entry name" value="30S ribosomal protein S13"/>
    <property type="match status" value="1"/>
</dbReference>
<accession>A0A0G1M4W4</accession>
<dbReference type="GO" id="GO:0006412">
    <property type="term" value="P:translation"/>
    <property type="evidence" value="ECO:0007669"/>
    <property type="project" value="UniProtKB-UniRule"/>
</dbReference>
<dbReference type="PIRSF" id="PIRSF002134">
    <property type="entry name" value="Ribosomal_S13"/>
    <property type="match status" value="1"/>
</dbReference>
<dbReference type="HAMAP" id="MF_01315">
    <property type="entry name" value="Ribosomal_uS13"/>
    <property type="match status" value="1"/>
</dbReference>
<dbReference type="GO" id="GO:0003735">
    <property type="term" value="F:structural constituent of ribosome"/>
    <property type="evidence" value="ECO:0007669"/>
    <property type="project" value="InterPro"/>
</dbReference>
<dbReference type="InterPro" id="IPR001892">
    <property type="entry name" value="Ribosomal_uS13"/>
</dbReference>
<keyword evidence="5 7" id="KW-0687">Ribonucleoprotein</keyword>
<keyword evidence="2 7" id="KW-0699">rRNA-binding</keyword>
<evidence type="ECO:0000313" key="10">
    <source>
        <dbReference type="EMBL" id="KKU03102.1"/>
    </source>
</evidence>
<dbReference type="InterPro" id="IPR027437">
    <property type="entry name" value="Rbsml_uS13_C"/>
</dbReference>
<evidence type="ECO:0000256" key="5">
    <source>
        <dbReference type="ARBA" id="ARBA00023274"/>
    </source>
</evidence>
<protein>
    <recommendedName>
        <fullName evidence="6 7">Small ribosomal subunit protein uS13</fullName>
    </recommendedName>
</protein>
<evidence type="ECO:0000256" key="7">
    <source>
        <dbReference type="HAMAP-Rule" id="MF_01315"/>
    </source>
</evidence>
<evidence type="ECO:0000256" key="4">
    <source>
        <dbReference type="ARBA" id="ARBA00022980"/>
    </source>
</evidence>
<dbReference type="SUPFAM" id="SSF46946">
    <property type="entry name" value="S13-like H2TH domain"/>
    <property type="match status" value="1"/>
</dbReference>
<dbReference type="InterPro" id="IPR018269">
    <property type="entry name" value="Ribosomal_uS13_CS"/>
</dbReference>
<dbReference type="InterPro" id="IPR019980">
    <property type="entry name" value="Ribosomal_uS13_bac-type"/>
</dbReference>
<dbReference type="PANTHER" id="PTHR10871">
    <property type="entry name" value="30S RIBOSOMAL PROTEIN S13/40S RIBOSOMAL PROTEIN S18"/>
    <property type="match status" value="1"/>
</dbReference>
<organism evidence="10 11">
    <name type="scientific">Candidatus Amesbacteria bacterium GW2011_GWC2_45_19</name>
    <dbReference type="NCBI Taxonomy" id="1618366"/>
    <lineage>
        <taxon>Bacteria</taxon>
        <taxon>Candidatus Amesiibacteriota</taxon>
    </lineage>
</organism>
<evidence type="ECO:0000256" key="1">
    <source>
        <dbReference type="ARBA" id="ARBA00008080"/>
    </source>
</evidence>
<comment type="caution">
    <text evidence="10">The sequence shown here is derived from an EMBL/GenBank/DDBJ whole genome shotgun (WGS) entry which is preliminary data.</text>
</comment>
<keyword evidence="3 7" id="KW-0694">RNA-binding</keyword>
<dbReference type="GO" id="GO:0015935">
    <property type="term" value="C:small ribosomal subunit"/>
    <property type="evidence" value="ECO:0007669"/>
    <property type="project" value="TreeGrafter"/>
</dbReference>
<dbReference type="Pfam" id="PF00416">
    <property type="entry name" value="Ribosomal_S13"/>
    <property type="match status" value="1"/>
</dbReference>
<dbReference type="Gene3D" id="1.10.8.50">
    <property type="match status" value="1"/>
</dbReference>
<keyword evidence="7" id="KW-0820">tRNA-binding</keyword>
<dbReference type="NCBIfam" id="TIGR03631">
    <property type="entry name" value="uS13_bact"/>
    <property type="match status" value="1"/>
</dbReference>
<dbReference type="Proteomes" id="UP000034264">
    <property type="component" value="Unassembled WGS sequence"/>
</dbReference>
<dbReference type="PATRIC" id="fig|1618366.3.peg.465"/>
<comment type="function">
    <text evidence="7">Located at the top of the head of the 30S subunit, it contacts several helices of the 16S rRNA. In the 70S ribosome it contacts the 23S rRNA (bridge B1a) and protein L5 of the 50S subunit (bridge B1b), connecting the 2 subunits; these bridges are implicated in subunit movement. Contacts the tRNAs in the A and P-sites.</text>
</comment>
<reference evidence="10 11" key="1">
    <citation type="journal article" date="2015" name="Nature">
        <title>rRNA introns, odd ribosomes, and small enigmatic genomes across a large radiation of phyla.</title>
        <authorList>
            <person name="Brown C.T."/>
            <person name="Hug L.A."/>
            <person name="Thomas B.C."/>
            <person name="Sharon I."/>
            <person name="Castelle C.J."/>
            <person name="Singh A."/>
            <person name="Wilkins M.J."/>
            <person name="Williams K.H."/>
            <person name="Banfield J.F."/>
        </authorList>
    </citation>
    <scope>NUCLEOTIDE SEQUENCE [LARGE SCALE GENOMIC DNA]</scope>
</reference>
<comment type="similarity">
    <text evidence="1 7 8">Belongs to the universal ribosomal protein uS13 family.</text>
</comment>
<dbReference type="GO" id="GO:0005829">
    <property type="term" value="C:cytosol"/>
    <property type="evidence" value="ECO:0007669"/>
    <property type="project" value="TreeGrafter"/>
</dbReference>
<evidence type="ECO:0000256" key="2">
    <source>
        <dbReference type="ARBA" id="ARBA00022730"/>
    </source>
</evidence>
<feature type="region of interest" description="Disordered" evidence="9">
    <location>
        <begin position="89"/>
        <end position="112"/>
    </location>
</feature>
<name>A0A0G1M4W4_9BACT</name>
<dbReference type="PROSITE" id="PS50159">
    <property type="entry name" value="RIBOSOMAL_S13_2"/>
    <property type="match status" value="1"/>
</dbReference>
<gene>
    <name evidence="7" type="primary">rpsM</name>
    <name evidence="10" type="ORF">UX05_C0004G0111</name>
</gene>
<keyword evidence="4 7" id="KW-0689">Ribosomal protein</keyword>
<proteinExistence type="inferred from homology"/>
<dbReference type="GO" id="GO:0000049">
    <property type="term" value="F:tRNA binding"/>
    <property type="evidence" value="ECO:0007669"/>
    <property type="project" value="UniProtKB-UniRule"/>
</dbReference>
<dbReference type="InterPro" id="IPR010979">
    <property type="entry name" value="Ribosomal_uS13-like_H2TH"/>
</dbReference>
<sequence length="135" mass="15244">MPRIAGRDIPENKKIEFSLRYIYGIGPTNAAGILAKAKLDTNKRTKDLTAEELARLQKAVDEVKVEGDLRKTVQQNISRLKEIGSYRGHRHAKGLPVRGQRTRTNARTKRGKRMTIGALKKEVLATKEPKVEEKK</sequence>
<dbReference type="PANTHER" id="PTHR10871:SF1">
    <property type="entry name" value="SMALL RIBOSOMAL SUBUNIT PROTEIN US13M"/>
    <property type="match status" value="1"/>
</dbReference>
<dbReference type="EMBL" id="LCKS01000004">
    <property type="protein sequence ID" value="KKU03102.1"/>
    <property type="molecule type" value="Genomic_DNA"/>
</dbReference>
<evidence type="ECO:0000256" key="6">
    <source>
        <dbReference type="ARBA" id="ARBA00035166"/>
    </source>
</evidence>